<feature type="transmembrane region" description="Helical" evidence="7">
    <location>
        <begin position="307"/>
        <end position="327"/>
    </location>
</feature>
<feature type="transmembrane region" description="Helical" evidence="7">
    <location>
        <begin position="119"/>
        <end position="137"/>
    </location>
</feature>
<dbReference type="Pfam" id="PF07690">
    <property type="entry name" value="MFS_1"/>
    <property type="match status" value="1"/>
</dbReference>
<feature type="transmembrane region" description="Helical" evidence="7">
    <location>
        <begin position="149"/>
        <end position="171"/>
    </location>
</feature>
<dbReference type="PANTHER" id="PTHR20772:SF2">
    <property type="entry name" value="PROTEIN FMP42"/>
    <property type="match status" value="1"/>
</dbReference>
<dbReference type="SUPFAM" id="SSF103473">
    <property type="entry name" value="MFS general substrate transporter"/>
    <property type="match status" value="1"/>
</dbReference>
<comment type="similarity">
    <text evidence="2">Belongs to the SLC43A transporter (TC 2.A.1.44) family.</text>
</comment>
<dbReference type="EMBL" id="MK890638">
    <property type="protein sequence ID" value="QFR37143.1"/>
    <property type="molecule type" value="Genomic_DNA"/>
</dbReference>
<evidence type="ECO:0000256" key="6">
    <source>
        <dbReference type="ARBA" id="ARBA00023136"/>
    </source>
</evidence>
<keyword evidence="4 7" id="KW-0812">Transmembrane</keyword>
<accession>A0A5P8N8Z9</accession>
<dbReference type="InterPro" id="IPR036259">
    <property type="entry name" value="MFS_trans_sf"/>
</dbReference>
<evidence type="ECO:0000256" key="5">
    <source>
        <dbReference type="ARBA" id="ARBA00022989"/>
    </source>
</evidence>
<evidence type="ECO:0000256" key="2">
    <source>
        <dbReference type="ARBA" id="ARBA00006595"/>
    </source>
</evidence>
<dbReference type="GO" id="GO:0022857">
    <property type="term" value="F:transmembrane transporter activity"/>
    <property type="evidence" value="ECO:0007669"/>
    <property type="project" value="InterPro"/>
</dbReference>
<feature type="transmembrane region" description="Helical" evidence="7">
    <location>
        <begin position="467"/>
        <end position="486"/>
    </location>
</feature>
<dbReference type="GO" id="GO:0000329">
    <property type="term" value="C:fungal-type vacuole membrane"/>
    <property type="evidence" value="ECO:0007669"/>
    <property type="project" value="TreeGrafter"/>
</dbReference>
<evidence type="ECO:0000313" key="8">
    <source>
        <dbReference type="EMBL" id="QFR37143.1"/>
    </source>
</evidence>
<feature type="transmembrane region" description="Helical" evidence="7">
    <location>
        <begin position="65"/>
        <end position="83"/>
    </location>
</feature>
<dbReference type="InterPro" id="IPR011701">
    <property type="entry name" value="MFS"/>
</dbReference>
<keyword evidence="3" id="KW-0813">Transport</keyword>
<keyword evidence="6 7" id="KW-0472">Membrane</keyword>
<feature type="transmembrane region" description="Helical" evidence="7">
    <location>
        <begin position="375"/>
        <end position="394"/>
    </location>
</feature>
<comment type="subcellular location">
    <subcellularLocation>
        <location evidence="1">Membrane</location>
        <topology evidence="1">Multi-pass membrane protein</topology>
    </subcellularLocation>
</comment>
<organism evidence="8">
    <name type="scientific">Cyberlindnera americana</name>
    <dbReference type="NCBI Taxonomy" id="36016"/>
    <lineage>
        <taxon>Eukaryota</taxon>
        <taxon>Fungi</taxon>
        <taxon>Dikarya</taxon>
        <taxon>Ascomycota</taxon>
        <taxon>Saccharomycotina</taxon>
        <taxon>Saccharomycetes</taxon>
        <taxon>Phaffomycetales</taxon>
        <taxon>Phaffomycetaceae</taxon>
        <taxon>Cyberlindnera</taxon>
    </lineage>
</organism>
<evidence type="ECO:0000256" key="4">
    <source>
        <dbReference type="ARBA" id="ARBA00022692"/>
    </source>
</evidence>
<keyword evidence="5 7" id="KW-1133">Transmembrane helix</keyword>
<dbReference type="Gene3D" id="1.20.1250.20">
    <property type="entry name" value="MFS general substrate transporter like domains"/>
    <property type="match status" value="1"/>
</dbReference>
<feature type="transmembrane region" description="Helical" evidence="7">
    <location>
        <begin position="12"/>
        <end position="32"/>
    </location>
</feature>
<gene>
    <name evidence="8" type="ORF">g3882</name>
</gene>
<feature type="transmembrane region" description="Helical" evidence="7">
    <location>
        <begin position="90"/>
        <end position="113"/>
    </location>
</feature>
<proteinExistence type="inferred from homology"/>
<name>A0A5P8N8Z9_9ASCO</name>
<feature type="transmembrane region" description="Helical" evidence="7">
    <location>
        <begin position="183"/>
        <end position="201"/>
    </location>
</feature>
<reference evidence="8" key="1">
    <citation type="journal article" date="2019" name="Front. Microbiol.">
        <title>An Overview of Genes From Cyberlindnera americana, a Symbiont Yeast Isolated From the Gut of the Bark Beetle Dendroctonus rhizophagus (Curculionidae: Scolytinae), Involved in the Detoxification Process Using Genome and Transcriptome Data.</title>
        <authorList>
            <person name="Soto-Robles L.V."/>
            <person name="Torres-Banda V."/>
            <person name="Rivera-Orduna F.N."/>
            <person name="Curiel-Quesada E."/>
            <person name="Hidalgo-Lara M.E."/>
            <person name="Zuniga G."/>
        </authorList>
    </citation>
    <scope>NUCLEOTIDE SEQUENCE</scope>
    <source>
        <strain evidence="8">ChDrAdgY46</strain>
    </source>
</reference>
<feature type="transmembrane region" description="Helical" evidence="7">
    <location>
        <begin position="424"/>
        <end position="447"/>
    </location>
</feature>
<dbReference type="InterPro" id="IPR052599">
    <property type="entry name" value="SLC43A_AATransporter"/>
</dbReference>
<dbReference type="PANTHER" id="PTHR20772">
    <property type="entry name" value="PROTEIN FMP42"/>
    <property type="match status" value="1"/>
</dbReference>
<evidence type="ECO:0000256" key="7">
    <source>
        <dbReference type="SAM" id="Phobius"/>
    </source>
</evidence>
<evidence type="ECO:0000256" key="3">
    <source>
        <dbReference type="ARBA" id="ARBA00022448"/>
    </source>
</evidence>
<protein>
    <submittedName>
        <fullName evidence="8">MFS transporter</fullName>
    </submittedName>
</protein>
<dbReference type="AlphaFoldDB" id="A0A5P8N8Z9"/>
<sequence>MVPSTQTRIVQCFCAILWCFFAAGPVFGFAALKPVLITEGVYHEICPVDDPTVCVAQDLKLNKMFTIAAVVTNVAALLVGNILDRKGPRVCGLIGAGLIGLGALTMAQFFNAFIPDPFITGYVLLALGGPFVFISSFQLANSFPKYSGMILALLTGAFDTSSAVFLGYRLIYQKWFELSLQKFFTFYLVVPFFILLCQLFVMPRDSYKTMGNVQKLVIEGLDENGQLPSGTDGSTVIADIDERSSLLSANAEEIAGYGARRTSLVADGSRRKSVYEEYVEHELSQKSGNIFGVLDGEPVKKQLKSPFFFLMCILCSIQMLRINYFVATIRSQEDYLLGPESALAINGIFDIALPMGGVIAIPFIGLILDNLKTVTVLIILVCVSMLIGICGLFGVFTLNLIGILFLVVYRPFYYTAISDYCAKVFGFTTFGQVYGLMMCISGVFNYVQTFFDYATKNWYGNNPTPCNMVLITLTVIFGTTLITYIIKESKNIERKSLENEAESAPVLDLPQ</sequence>
<evidence type="ECO:0000256" key="1">
    <source>
        <dbReference type="ARBA" id="ARBA00004141"/>
    </source>
</evidence>
<feature type="transmembrane region" description="Helical" evidence="7">
    <location>
        <begin position="347"/>
        <end position="368"/>
    </location>
</feature>